<keyword evidence="3" id="KW-1185">Reference proteome</keyword>
<dbReference type="SUPFAM" id="SSF53474">
    <property type="entry name" value="alpha/beta-Hydrolases"/>
    <property type="match status" value="1"/>
</dbReference>
<dbReference type="InterPro" id="IPR029058">
    <property type="entry name" value="AB_hydrolase_fold"/>
</dbReference>
<gene>
    <name evidence="2" type="ORF">K3148_10005</name>
</gene>
<dbReference type="InterPro" id="IPR000073">
    <property type="entry name" value="AB_hydrolase_1"/>
</dbReference>
<accession>A0ABX8ZNM3</accession>
<dbReference type="EMBL" id="CP081295">
    <property type="protein sequence ID" value="QZD89167.1"/>
    <property type="molecule type" value="Genomic_DNA"/>
</dbReference>
<dbReference type="InterPro" id="IPR050228">
    <property type="entry name" value="Carboxylesterase_BioH"/>
</dbReference>
<sequence>MDSDFSERSWQSPDGLELYFRDYAAGGEGATSGKLPVVCLHGLTRNSRDFEGLAPHIAAQGHRVIVPDMRGRGQSAYAEDSATYAVPTYIADVMALLAQEGIERFVSVGTSMGGIMTMLMAQFAPEKLAGAVINDIGPVVNPVGIDKIKTYLGKGGSFPTWMHAARSLEEVHGESHPGFDTNDWIQMAKRSMTLCNNGRIAFDYDMKIAEPFSSADENAVPPDLWPGFEALAAKPLLLVRGGISEILCAETLAEMQARAPDADVVTVPEAGHAPTLDEPEVRAAIDALLNAAR</sequence>
<dbReference type="Pfam" id="PF00561">
    <property type="entry name" value="Abhydrolase_1"/>
    <property type="match status" value="1"/>
</dbReference>
<proteinExistence type="predicted"/>
<evidence type="ECO:0000313" key="3">
    <source>
        <dbReference type="Proteomes" id="UP000824281"/>
    </source>
</evidence>
<organism evidence="2 3">
    <name type="scientific">Qipengyuania aurantiaca</name>
    <dbReference type="NCBI Taxonomy" id="2867233"/>
    <lineage>
        <taxon>Bacteria</taxon>
        <taxon>Pseudomonadati</taxon>
        <taxon>Pseudomonadota</taxon>
        <taxon>Alphaproteobacteria</taxon>
        <taxon>Sphingomonadales</taxon>
        <taxon>Erythrobacteraceae</taxon>
        <taxon>Qipengyuania</taxon>
    </lineage>
</organism>
<name>A0ABX8ZNM3_9SPHN</name>
<reference evidence="2 3" key="1">
    <citation type="submission" date="2021-08" db="EMBL/GenBank/DDBJ databases">
        <title>Comparative Genomics Analysis of the Genus Qipengyuania Reveals Extensive Genetic Diversity and Metabolic Versatility, Including the Description of Fifteen Novel Species.</title>
        <authorList>
            <person name="Liu Y."/>
        </authorList>
    </citation>
    <scope>NUCLEOTIDE SEQUENCE [LARGE SCALE GENOMIC DNA]</scope>
    <source>
        <strain evidence="2 3">1NDH13</strain>
    </source>
</reference>
<evidence type="ECO:0000259" key="1">
    <source>
        <dbReference type="Pfam" id="PF00561"/>
    </source>
</evidence>
<dbReference type="Proteomes" id="UP000824281">
    <property type="component" value="Chromosome"/>
</dbReference>
<protein>
    <submittedName>
        <fullName evidence="2">Alpha/beta hydrolase</fullName>
    </submittedName>
</protein>
<dbReference type="PANTHER" id="PTHR43194">
    <property type="entry name" value="HYDROLASE ALPHA/BETA FOLD FAMILY"/>
    <property type="match status" value="1"/>
</dbReference>
<dbReference type="GO" id="GO:0016787">
    <property type="term" value="F:hydrolase activity"/>
    <property type="evidence" value="ECO:0007669"/>
    <property type="project" value="UniProtKB-KW"/>
</dbReference>
<dbReference type="RefSeq" id="WP_221424670.1">
    <property type="nucleotide sequence ID" value="NZ_CP081295.1"/>
</dbReference>
<keyword evidence="2" id="KW-0378">Hydrolase</keyword>
<dbReference type="Gene3D" id="3.40.50.1820">
    <property type="entry name" value="alpha/beta hydrolase"/>
    <property type="match status" value="1"/>
</dbReference>
<dbReference type="PANTHER" id="PTHR43194:SF2">
    <property type="entry name" value="PEROXISOMAL MEMBRANE PROTEIN LPX1"/>
    <property type="match status" value="1"/>
</dbReference>
<feature type="domain" description="AB hydrolase-1" evidence="1">
    <location>
        <begin position="36"/>
        <end position="279"/>
    </location>
</feature>
<evidence type="ECO:0000313" key="2">
    <source>
        <dbReference type="EMBL" id="QZD89167.1"/>
    </source>
</evidence>